<evidence type="ECO:0000313" key="3">
    <source>
        <dbReference type="Proteomes" id="UP000050523"/>
    </source>
</evidence>
<protein>
    <submittedName>
        <fullName evidence="2">Uncharacterized protein</fullName>
    </submittedName>
</protein>
<name>A0AA40NZQ5_9PSED</name>
<sequence length="172" mass="18929">MLARPACQPSALAQQEDQNPRGPRELFQKWALSVEHPVKGWLDGHWLRRGDDREGYADEYVQGLWVAFKAFGARPADQQAEPVAAMYEDGSVLTRADCIDDEVFAICCKAQTPLYRHAQPATAKVDERLVEATAFVQKLRDAAAGQPTVASGYLSDILDVLRGCDKPNSGQA</sequence>
<dbReference type="AlphaFoldDB" id="A0AA40NZQ5"/>
<feature type="region of interest" description="Disordered" evidence="1">
    <location>
        <begin position="1"/>
        <end position="22"/>
    </location>
</feature>
<dbReference type="EMBL" id="LJRO01000458">
    <property type="protein sequence ID" value="KPY92052.1"/>
    <property type="molecule type" value="Genomic_DNA"/>
</dbReference>
<evidence type="ECO:0000313" key="2">
    <source>
        <dbReference type="EMBL" id="KPY92052.1"/>
    </source>
</evidence>
<proteinExistence type="predicted"/>
<gene>
    <name evidence="2" type="ORF">ALO43_03328</name>
</gene>
<organism evidence="2 3">
    <name type="scientific">Pseudomonas tremae</name>
    <dbReference type="NCBI Taxonomy" id="200454"/>
    <lineage>
        <taxon>Bacteria</taxon>
        <taxon>Pseudomonadati</taxon>
        <taxon>Pseudomonadota</taxon>
        <taxon>Gammaproteobacteria</taxon>
        <taxon>Pseudomonadales</taxon>
        <taxon>Pseudomonadaceae</taxon>
        <taxon>Pseudomonas</taxon>
    </lineage>
</organism>
<reference evidence="2 3" key="1">
    <citation type="submission" date="2015-09" db="EMBL/GenBank/DDBJ databases">
        <title>Genome announcement of multiple Pseudomonas syringae strains.</title>
        <authorList>
            <person name="Thakur S."/>
            <person name="Wang P.W."/>
            <person name="Gong Y."/>
            <person name="Weir B.S."/>
            <person name="Guttman D.S."/>
        </authorList>
    </citation>
    <scope>NUCLEOTIDE SEQUENCE [LARGE SCALE GENOMIC DNA]</scope>
    <source>
        <strain evidence="2 3">ICMP9151</strain>
    </source>
</reference>
<dbReference type="Proteomes" id="UP000050523">
    <property type="component" value="Unassembled WGS sequence"/>
</dbReference>
<accession>A0AA40NZQ5</accession>
<evidence type="ECO:0000256" key="1">
    <source>
        <dbReference type="SAM" id="MobiDB-lite"/>
    </source>
</evidence>
<comment type="caution">
    <text evidence="2">The sequence shown here is derived from an EMBL/GenBank/DDBJ whole genome shotgun (WGS) entry which is preliminary data.</text>
</comment>